<dbReference type="Pfam" id="PF00353">
    <property type="entry name" value="HemolysinCabind"/>
    <property type="match status" value="1"/>
</dbReference>
<dbReference type="GO" id="GO:0016787">
    <property type="term" value="F:hydrolase activity"/>
    <property type="evidence" value="ECO:0007669"/>
    <property type="project" value="UniProtKB-KW"/>
</dbReference>
<evidence type="ECO:0000256" key="4">
    <source>
        <dbReference type="ARBA" id="ARBA00023180"/>
    </source>
</evidence>
<keyword evidence="6" id="KW-1185">Reference proteome</keyword>
<dbReference type="PANTHER" id="PTHR23221">
    <property type="entry name" value="GLYCOSYLPHOSPHATIDYLINOSITOL PHOSPHOLIPASE D"/>
    <property type="match status" value="1"/>
</dbReference>
<evidence type="ECO:0000313" key="5">
    <source>
        <dbReference type="EMBL" id="SFN22646.1"/>
    </source>
</evidence>
<dbReference type="EMBL" id="FOUB01000145">
    <property type="protein sequence ID" value="SFN22646.1"/>
    <property type="molecule type" value="Genomic_DNA"/>
</dbReference>
<dbReference type="InterPro" id="IPR011049">
    <property type="entry name" value="Serralysin-like_metalloprot_C"/>
</dbReference>
<name>A0A1I4XAW5_9PROT</name>
<dbReference type="SUPFAM" id="SSF51120">
    <property type="entry name" value="beta-Roll"/>
    <property type="match status" value="1"/>
</dbReference>
<dbReference type="InterPro" id="IPR013517">
    <property type="entry name" value="FG-GAP"/>
</dbReference>
<keyword evidence="1" id="KW-0732">Signal</keyword>
<dbReference type="SMART" id="SM00191">
    <property type="entry name" value="Int_alpha"/>
    <property type="match status" value="8"/>
</dbReference>
<dbReference type="PROSITE" id="PS51470">
    <property type="entry name" value="FG_GAP"/>
    <property type="match status" value="7"/>
</dbReference>
<keyword evidence="4" id="KW-0325">Glycoprotein</keyword>
<dbReference type="Proteomes" id="UP000183287">
    <property type="component" value="Unassembled WGS sequence"/>
</dbReference>
<dbReference type="SUPFAM" id="SSF69318">
    <property type="entry name" value="Integrin alpha N-terminal domain"/>
    <property type="match status" value="2"/>
</dbReference>
<evidence type="ECO:0000313" key="6">
    <source>
        <dbReference type="Proteomes" id="UP000183287"/>
    </source>
</evidence>
<dbReference type="Gene3D" id="2.130.10.130">
    <property type="entry name" value="Integrin alpha, N-terminal"/>
    <property type="match status" value="8"/>
</dbReference>
<accession>A0A1I4XAW5</accession>
<dbReference type="GO" id="GO:0005509">
    <property type="term" value="F:calcium ion binding"/>
    <property type="evidence" value="ECO:0007669"/>
    <property type="project" value="InterPro"/>
</dbReference>
<dbReference type="RefSeq" id="WP_083398645.1">
    <property type="nucleotide sequence ID" value="NZ_FOUB01000145.1"/>
</dbReference>
<dbReference type="InterPro" id="IPR000413">
    <property type="entry name" value="Integrin_alpha"/>
</dbReference>
<evidence type="ECO:0000256" key="3">
    <source>
        <dbReference type="ARBA" id="ARBA00022801"/>
    </source>
</evidence>
<dbReference type="InterPro" id="IPR001343">
    <property type="entry name" value="Hemolysn_Ca-bd"/>
</dbReference>
<organism evidence="5 6">
    <name type="scientific">Nitrosomonas communis</name>
    <dbReference type="NCBI Taxonomy" id="44574"/>
    <lineage>
        <taxon>Bacteria</taxon>
        <taxon>Pseudomonadati</taxon>
        <taxon>Pseudomonadota</taxon>
        <taxon>Betaproteobacteria</taxon>
        <taxon>Nitrosomonadales</taxon>
        <taxon>Nitrosomonadaceae</taxon>
        <taxon>Nitrosomonas</taxon>
    </lineage>
</organism>
<dbReference type="PRINTS" id="PR01185">
    <property type="entry name" value="INTEGRINA"/>
</dbReference>
<evidence type="ECO:0000256" key="2">
    <source>
        <dbReference type="ARBA" id="ARBA00022737"/>
    </source>
</evidence>
<dbReference type="AlphaFoldDB" id="A0A1I4XAW5"/>
<sequence length="733" mass="71913">MATTISLSNLDGSNGFRLDGVAAGDRLSYADSASSAGDVNGDGFDDLLIGASGADPNGSASGSSYVVYGKASGFAATLNLSSLDGSNGFRLDGVAAYDLSGHPVSSAGDVNGDGFADLLIGSSSTGAGSSYVVFGKASGSAATMDLSSLDGSNGFRLDGVAEGDRTGRSVSSAGDVNGDGFDDLLVGAFRADPNGTNSGSSYVVFGKASGFAATLDLSNLDGSNGFRLNGVARGDVLGFSVSSAGDVNGDGYNDLLVGAFEADPNGISSAGSSYVVFGKASGFAATLNLSSLDGSNGFRLDGVATNDSSGRSVSSAGDVNGDGFDDLLVGANGAGPNGLYSGSSYVVFGKASGFAATLNLSSLDGSNGFRLDGVATNDSSGRSVSSAGDVNGDGFDDLLVGANGAGPNGLYSGSSYVVFGKASGFAATLNLSSLDGSNGFRLDGVAAGDSSGDSVSSAGDVNGDGFDDLLVGASGADPNGSASGSSYVVYGKASGFAATLNLSSLDGSNGFRLDGVAEHDLSGDSVSSAGDVNGDGFDDLLVGAHGADSNGDNSGSSYVVFGGNFNGAVTALGTAGADKLKGSKEVDRFVAGDGNDTLIGHSGADVFHGGAGDDIIEIGDVDFQLADGGAGIDTLKLDRSHLDLNVGNVYGKLSDIEAIDMTGQGHNTLTLTALDVLNLSSTSNTLKVDGNHNDSVVGLSSGWTDGGIADGYHTFANGEALLLVGVQVATDFA</sequence>
<dbReference type="InterPro" id="IPR028994">
    <property type="entry name" value="Integrin_alpha_N"/>
</dbReference>
<dbReference type="InterPro" id="IPR013519">
    <property type="entry name" value="Int_alpha_beta-p"/>
</dbReference>
<protein>
    <submittedName>
        <fullName evidence="5">FG-GAP repeat-containing protein</fullName>
    </submittedName>
</protein>
<gene>
    <name evidence="5" type="ORF">SAMN05421863_11452</name>
</gene>
<dbReference type="GO" id="GO:0007155">
    <property type="term" value="P:cell adhesion"/>
    <property type="evidence" value="ECO:0007669"/>
    <property type="project" value="InterPro"/>
</dbReference>
<dbReference type="GO" id="GO:0008305">
    <property type="term" value="C:integrin complex"/>
    <property type="evidence" value="ECO:0007669"/>
    <property type="project" value="InterPro"/>
</dbReference>
<dbReference type="PANTHER" id="PTHR23221:SF7">
    <property type="entry name" value="PHOSPHATIDYLINOSITOL-GLYCAN-SPECIFIC PHOSPHOLIPASE D"/>
    <property type="match status" value="1"/>
</dbReference>
<evidence type="ECO:0000256" key="1">
    <source>
        <dbReference type="ARBA" id="ARBA00022729"/>
    </source>
</evidence>
<dbReference type="OrthoDB" id="8863471at2"/>
<dbReference type="Pfam" id="PF01839">
    <property type="entry name" value="FG-GAP"/>
    <property type="match status" value="8"/>
</dbReference>
<keyword evidence="2" id="KW-0677">Repeat</keyword>
<proteinExistence type="predicted"/>
<reference evidence="6" key="1">
    <citation type="submission" date="2016-10" db="EMBL/GenBank/DDBJ databases">
        <authorList>
            <person name="Varghese N."/>
            <person name="Submissions S."/>
        </authorList>
    </citation>
    <scope>NUCLEOTIDE SEQUENCE [LARGE SCALE GENOMIC DNA]</scope>
    <source>
        <strain evidence="6">Nm44</strain>
    </source>
</reference>
<keyword evidence="3" id="KW-0378">Hydrolase</keyword>